<evidence type="ECO:0000313" key="11">
    <source>
        <dbReference type="EMBL" id="GMM51068.1"/>
    </source>
</evidence>
<gene>
    <name evidence="11" type="ORF">DASB73_020260</name>
</gene>
<dbReference type="PANTHER" id="PTHR43096:SF52">
    <property type="entry name" value="DNAJ HOMOLOG 1, MITOCHONDRIAL-RELATED"/>
    <property type="match status" value="1"/>
</dbReference>
<feature type="region of interest" description="Disordered" evidence="8">
    <location>
        <begin position="101"/>
        <end position="123"/>
    </location>
</feature>
<evidence type="ECO:0000256" key="4">
    <source>
        <dbReference type="ARBA" id="ARBA00022833"/>
    </source>
</evidence>
<dbReference type="InterPro" id="IPR001623">
    <property type="entry name" value="DnaJ_domain"/>
</dbReference>
<dbReference type="EMBL" id="BTGC01000003">
    <property type="protein sequence ID" value="GMM51068.1"/>
    <property type="molecule type" value="Genomic_DNA"/>
</dbReference>
<dbReference type="Gene3D" id="1.10.287.110">
    <property type="entry name" value="DnaJ domain"/>
    <property type="match status" value="1"/>
</dbReference>
<dbReference type="PANTHER" id="PTHR43096">
    <property type="entry name" value="DNAJ HOMOLOG 1, MITOCHONDRIAL-RELATED"/>
    <property type="match status" value="1"/>
</dbReference>
<dbReference type="SUPFAM" id="SSF49493">
    <property type="entry name" value="HSP40/DnaJ peptide-binding domain"/>
    <property type="match status" value="2"/>
</dbReference>
<dbReference type="Pfam" id="PF01556">
    <property type="entry name" value="DnaJ_C"/>
    <property type="match status" value="1"/>
</dbReference>
<dbReference type="InterPro" id="IPR001305">
    <property type="entry name" value="HSP_DnaJ_Cys-rich_dom"/>
</dbReference>
<dbReference type="SUPFAM" id="SSF46565">
    <property type="entry name" value="Chaperone J-domain"/>
    <property type="match status" value="1"/>
</dbReference>
<evidence type="ECO:0000256" key="8">
    <source>
        <dbReference type="SAM" id="MobiDB-lite"/>
    </source>
</evidence>
<dbReference type="Gene3D" id="2.60.260.20">
    <property type="entry name" value="Urease metallochaperone UreE, N-terminal domain"/>
    <property type="match status" value="2"/>
</dbReference>
<dbReference type="InterPro" id="IPR012724">
    <property type="entry name" value="DnaJ"/>
</dbReference>
<dbReference type="GO" id="GO:0009408">
    <property type="term" value="P:response to heat"/>
    <property type="evidence" value="ECO:0007669"/>
    <property type="project" value="InterPro"/>
</dbReference>
<evidence type="ECO:0000256" key="3">
    <source>
        <dbReference type="ARBA" id="ARBA00022771"/>
    </source>
</evidence>
<dbReference type="PROSITE" id="PS50076">
    <property type="entry name" value="DNAJ_2"/>
    <property type="match status" value="1"/>
</dbReference>
<feature type="domain" description="J" evidence="9">
    <location>
        <begin position="37"/>
        <end position="101"/>
    </location>
</feature>
<feature type="zinc finger region" description="CR-type" evidence="7">
    <location>
        <begin position="186"/>
        <end position="267"/>
    </location>
</feature>
<dbReference type="GO" id="GO:0008270">
    <property type="term" value="F:zinc ion binding"/>
    <property type="evidence" value="ECO:0007669"/>
    <property type="project" value="UniProtKB-KW"/>
</dbReference>
<dbReference type="PROSITE" id="PS51188">
    <property type="entry name" value="ZF_CR"/>
    <property type="match status" value="1"/>
</dbReference>
<dbReference type="PROSITE" id="PS00636">
    <property type="entry name" value="DNAJ_1"/>
    <property type="match status" value="1"/>
</dbReference>
<dbReference type="GO" id="GO:0042026">
    <property type="term" value="P:protein refolding"/>
    <property type="evidence" value="ECO:0007669"/>
    <property type="project" value="TreeGrafter"/>
</dbReference>
<dbReference type="GO" id="GO:0051082">
    <property type="term" value="F:unfolded protein binding"/>
    <property type="evidence" value="ECO:0007669"/>
    <property type="project" value="InterPro"/>
</dbReference>
<keyword evidence="2" id="KW-0677">Repeat</keyword>
<keyword evidence="1 7" id="KW-0479">Metal-binding</keyword>
<evidence type="ECO:0000256" key="2">
    <source>
        <dbReference type="ARBA" id="ARBA00022737"/>
    </source>
</evidence>
<keyword evidence="5" id="KW-0143">Chaperone</keyword>
<protein>
    <recommendedName>
        <fullName evidence="6">DnaJ homolog 1, mitochondrial</fullName>
    </recommendedName>
</protein>
<sequence>MLKSANILRSRLFRPNWYRIAPPTNRSFHTSKPRFIDPYASLGVSKDASEKEIKKKYYELAKKYHPDVNKEAGADKKFQDIQNSYEILSDADKRRQYDQFGSSAFNGQAGSGPSGYPGGQPGQGFGGGFGFDPFGGGGNFGNFEDIFSAFTGQRSNRGQRARQVEVYKGEDIEVLVQLSLEEAASGTTKKVRYSVIDECKTCNGSGLKEGAKPQTCGHCHGTGTAMHVIQGGFQMASTCPTCGGSGEVVSKSSECSSCHGEGVKHDIKTYDAVIPPGVRDGSRLMERNLGDSPGIRKSAMIRTQKGDLIVRIKLKAHPLFKRYNNDLLYEAHLPVTTAILGGKVQIPTLQGAKLKINIPSGTKHGETIVVPNQGMPINSRSNGDLKVKILIDPFKPSNETQTVLLEALADSIGDKDARRKYKPLHEVEETDNNEASTDAAAPKEGLFRKLIKKVLPKD</sequence>
<dbReference type="CDD" id="cd10747">
    <property type="entry name" value="DnaJ_C"/>
    <property type="match status" value="1"/>
</dbReference>
<keyword evidence="4 7" id="KW-0862">Zinc</keyword>
<evidence type="ECO:0000259" key="9">
    <source>
        <dbReference type="PROSITE" id="PS50076"/>
    </source>
</evidence>
<reference evidence="11 12" key="1">
    <citation type="journal article" date="2023" name="Elife">
        <title>Identification of key yeast species and microbe-microbe interactions impacting larval growth of Drosophila in the wild.</title>
        <authorList>
            <person name="Mure A."/>
            <person name="Sugiura Y."/>
            <person name="Maeda R."/>
            <person name="Honda K."/>
            <person name="Sakurai N."/>
            <person name="Takahashi Y."/>
            <person name="Watada M."/>
            <person name="Katoh T."/>
            <person name="Gotoh A."/>
            <person name="Gotoh Y."/>
            <person name="Taniguchi I."/>
            <person name="Nakamura K."/>
            <person name="Hayashi T."/>
            <person name="Katayama T."/>
            <person name="Uemura T."/>
            <person name="Hattori Y."/>
        </authorList>
    </citation>
    <scope>NUCLEOTIDE SEQUENCE [LARGE SCALE GENOMIC DNA]</scope>
    <source>
        <strain evidence="11 12">SB-73</strain>
    </source>
</reference>
<dbReference type="CDD" id="cd10719">
    <property type="entry name" value="DnaJ_zf"/>
    <property type="match status" value="1"/>
</dbReference>
<dbReference type="SMART" id="SM00271">
    <property type="entry name" value="DnaJ"/>
    <property type="match status" value="1"/>
</dbReference>
<feature type="region of interest" description="Disordered" evidence="8">
    <location>
        <begin position="423"/>
        <end position="442"/>
    </location>
</feature>
<dbReference type="InterPro" id="IPR002939">
    <property type="entry name" value="DnaJ_C"/>
</dbReference>
<feature type="domain" description="CR-type" evidence="10">
    <location>
        <begin position="186"/>
        <end position="267"/>
    </location>
</feature>
<accession>A0AAV5RIV5</accession>
<dbReference type="FunFam" id="2.10.230.10:FF:000002">
    <property type="entry name" value="Molecular chaperone DnaJ"/>
    <property type="match status" value="1"/>
</dbReference>
<dbReference type="Proteomes" id="UP001362899">
    <property type="component" value="Unassembled WGS sequence"/>
</dbReference>
<dbReference type="InterPro" id="IPR036869">
    <property type="entry name" value="J_dom_sf"/>
</dbReference>
<dbReference type="InterPro" id="IPR008971">
    <property type="entry name" value="HSP40/DnaJ_pept-bd"/>
</dbReference>
<dbReference type="SUPFAM" id="SSF57938">
    <property type="entry name" value="DnaJ/Hsp40 cysteine-rich domain"/>
    <property type="match status" value="1"/>
</dbReference>
<organism evidence="11 12">
    <name type="scientific">Starmerella bacillaris</name>
    <name type="common">Yeast</name>
    <name type="synonym">Candida zemplinina</name>
    <dbReference type="NCBI Taxonomy" id="1247836"/>
    <lineage>
        <taxon>Eukaryota</taxon>
        <taxon>Fungi</taxon>
        <taxon>Dikarya</taxon>
        <taxon>Ascomycota</taxon>
        <taxon>Saccharomycotina</taxon>
        <taxon>Dipodascomycetes</taxon>
        <taxon>Dipodascales</taxon>
        <taxon>Trichomonascaceae</taxon>
        <taxon>Starmerella</taxon>
    </lineage>
</organism>
<dbReference type="FunFam" id="2.60.260.20:FF:000005">
    <property type="entry name" value="Chaperone protein dnaJ 1, mitochondrial"/>
    <property type="match status" value="1"/>
</dbReference>
<dbReference type="InterPro" id="IPR036410">
    <property type="entry name" value="HSP_DnaJ_Cys-rich_dom_sf"/>
</dbReference>
<dbReference type="InterPro" id="IPR018253">
    <property type="entry name" value="DnaJ_domain_CS"/>
</dbReference>
<dbReference type="HAMAP" id="MF_01152">
    <property type="entry name" value="DnaJ"/>
    <property type="match status" value="1"/>
</dbReference>
<keyword evidence="3 7" id="KW-0863">Zinc-finger</keyword>
<evidence type="ECO:0000259" key="10">
    <source>
        <dbReference type="PROSITE" id="PS51188"/>
    </source>
</evidence>
<dbReference type="GO" id="GO:0005524">
    <property type="term" value="F:ATP binding"/>
    <property type="evidence" value="ECO:0007669"/>
    <property type="project" value="InterPro"/>
</dbReference>
<evidence type="ECO:0000256" key="6">
    <source>
        <dbReference type="ARBA" id="ARBA00072890"/>
    </source>
</evidence>
<proteinExistence type="inferred from homology"/>
<dbReference type="Pfam" id="PF00226">
    <property type="entry name" value="DnaJ"/>
    <property type="match status" value="1"/>
</dbReference>
<evidence type="ECO:0000256" key="5">
    <source>
        <dbReference type="ARBA" id="ARBA00023186"/>
    </source>
</evidence>
<name>A0AAV5RIV5_STABA</name>
<evidence type="ECO:0000256" key="1">
    <source>
        <dbReference type="ARBA" id="ARBA00022723"/>
    </source>
</evidence>
<dbReference type="GO" id="GO:0005737">
    <property type="term" value="C:cytoplasm"/>
    <property type="evidence" value="ECO:0007669"/>
    <property type="project" value="TreeGrafter"/>
</dbReference>
<evidence type="ECO:0000313" key="12">
    <source>
        <dbReference type="Proteomes" id="UP001362899"/>
    </source>
</evidence>
<comment type="caution">
    <text evidence="11">The sequence shown here is derived from an EMBL/GenBank/DDBJ whole genome shotgun (WGS) entry which is preliminary data.</text>
</comment>
<dbReference type="CDD" id="cd06257">
    <property type="entry name" value="DnaJ"/>
    <property type="match status" value="1"/>
</dbReference>
<dbReference type="GO" id="GO:0031072">
    <property type="term" value="F:heat shock protein binding"/>
    <property type="evidence" value="ECO:0007669"/>
    <property type="project" value="InterPro"/>
</dbReference>
<dbReference type="PRINTS" id="PR00625">
    <property type="entry name" value="JDOMAIN"/>
</dbReference>
<dbReference type="Pfam" id="PF00684">
    <property type="entry name" value="DnaJ_CXXCXGXG"/>
    <property type="match status" value="1"/>
</dbReference>
<keyword evidence="12" id="KW-1185">Reference proteome</keyword>
<dbReference type="AlphaFoldDB" id="A0AAV5RIV5"/>
<feature type="compositionally biased region" description="Gly residues" evidence="8">
    <location>
        <begin position="109"/>
        <end position="123"/>
    </location>
</feature>
<dbReference type="Gene3D" id="2.10.230.10">
    <property type="entry name" value="Heat shock protein DnaJ, cysteine-rich domain"/>
    <property type="match status" value="1"/>
</dbReference>
<evidence type="ECO:0000256" key="7">
    <source>
        <dbReference type="PROSITE-ProRule" id="PRU00546"/>
    </source>
</evidence>